<protein>
    <submittedName>
        <fullName evidence="2">PIN domain-containing protein</fullName>
    </submittedName>
</protein>
<keyword evidence="3" id="KW-1185">Reference proteome</keyword>
<evidence type="ECO:0000313" key="2">
    <source>
        <dbReference type="EMBL" id="TDL90839.1"/>
    </source>
</evidence>
<dbReference type="RefSeq" id="WP_133341511.1">
    <property type="nucleotide sequence ID" value="NZ_SMZO01000005.1"/>
</dbReference>
<dbReference type="AlphaFoldDB" id="A0A4V6PPH8"/>
<accession>A0A4V6PPH8</accession>
<sequence>MKAVLLDTHAFAMVLTDDPRLPQAARGDGFKLLPLTASAALASSVLPWRHRNPLDRIIAAVAQEEALPLVSFDVAFDGVTTSRVWAEAVV</sequence>
<dbReference type="SUPFAM" id="SSF88723">
    <property type="entry name" value="PIN domain-like"/>
    <property type="match status" value="1"/>
</dbReference>
<evidence type="ECO:0000259" key="1">
    <source>
        <dbReference type="Pfam" id="PF01850"/>
    </source>
</evidence>
<dbReference type="EMBL" id="SMZO01000005">
    <property type="protein sequence ID" value="TDL90839.1"/>
    <property type="molecule type" value="Genomic_DNA"/>
</dbReference>
<organism evidence="2 3">
    <name type="scientific">Meridianimarinicoccus aquatilis</name>
    <dbReference type="NCBI Taxonomy" id="2552766"/>
    <lineage>
        <taxon>Bacteria</taxon>
        <taxon>Pseudomonadati</taxon>
        <taxon>Pseudomonadota</taxon>
        <taxon>Alphaproteobacteria</taxon>
        <taxon>Rhodobacterales</taxon>
        <taxon>Paracoccaceae</taxon>
        <taxon>Meridianimarinicoccus</taxon>
    </lineage>
</organism>
<dbReference type="OrthoDB" id="9798990at2"/>
<dbReference type="Proteomes" id="UP000294562">
    <property type="component" value="Unassembled WGS sequence"/>
</dbReference>
<feature type="domain" description="PIN" evidence="1">
    <location>
        <begin position="28"/>
        <end position="78"/>
    </location>
</feature>
<dbReference type="InterPro" id="IPR029060">
    <property type="entry name" value="PIN-like_dom_sf"/>
</dbReference>
<proteinExistence type="predicted"/>
<reference evidence="2 3" key="1">
    <citation type="submission" date="2019-03" db="EMBL/GenBank/DDBJ databases">
        <title>Rhodobacteraceae bacterium SM1902, a new member of the family Rhodobacteraceae isolated from Yantai.</title>
        <authorList>
            <person name="Sun Y."/>
        </authorList>
    </citation>
    <scope>NUCLEOTIDE SEQUENCE [LARGE SCALE GENOMIC DNA]</scope>
    <source>
        <strain evidence="2 3">SM1902</strain>
    </source>
</reference>
<name>A0A4V6PPH8_9RHOB</name>
<gene>
    <name evidence="2" type="ORF">E2L05_03505</name>
</gene>
<dbReference type="Pfam" id="PF01850">
    <property type="entry name" value="PIN"/>
    <property type="match status" value="1"/>
</dbReference>
<comment type="caution">
    <text evidence="2">The sequence shown here is derived from an EMBL/GenBank/DDBJ whole genome shotgun (WGS) entry which is preliminary data.</text>
</comment>
<dbReference type="InterPro" id="IPR002716">
    <property type="entry name" value="PIN_dom"/>
</dbReference>
<evidence type="ECO:0000313" key="3">
    <source>
        <dbReference type="Proteomes" id="UP000294562"/>
    </source>
</evidence>